<dbReference type="WBParaSite" id="Pan_g8800.t1">
    <property type="protein sequence ID" value="Pan_g8800.t1"/>
    <property type="gene ID" value="Pan_g8800"/>
</dbReference>
<reference evidence="3" key="1">
    <citation type="journal article" date="2013" name="Genetics">
        <title>The draft genome and transcriptome of Panagrellus redivivus are shaped by the harsh demands of a free-living lifestyle.</title>
        <authorList>
            <person name="Srinivasan J."/>
            <person name="Dillman A.R."/>
            <person name="Macchietto M.G."/>
            <person name="Heikkinen L."/>
            <person name="Lakso M."/>
            <person name="Fracchia K.M."/>
            <person name="Antoshechkin I."/>
            <person name="Mortazavi A."/>
            <person name="Wong G."/>
            <person name="Sternberg P.W."/>
        </authorList>
    </citation>
    <scope>NUCLEOTIDE SEQUENCE [LARGE SCALE GENOMIC DNA]</scope>
    <source>
        <strain evidence="3">MT8872</strain>
    </source>
</reference>
<protein>
    <submittedName>
        <fullName evidence="4">Uncharacterized protein</fullName>
    </submittedName>
</protein>
<dbReference type="Proteomes" id="UP000492821">
    <property type="component" value="Unassembled WGS sequence"/>
</dbReference>
<evidence type="ECO:0000256" key="2">
    <source>
        <dbReference type="SAM" id="Phobius"/>
    </source>
</evidence>
<name>A0A7E4WA35_PANRE</name>
<evidence type="ECO:0000313" key="3">
    <source>
        <dbReference type="Proteomes" id="UP000492821"/>
    </source>
</evidence>
<evidence type="ECO:0000313" key="4">
    <source>
        <dbReference type="WBParaSite" id="Pan_g8800.t1"/>
    </source>
</evidence>
<dbReference type="AlphaFoldDB" id="A0A7E4WA35"/>
<keyword evidence="3" id="KW-1185">Reference proteome</keyword>
<accession>A0A7E4WA35</accession>
<keyword evidence="2" id="KW-0812">Transmembrane</keyword>
<sequence length="101" mass="11163">MTFIAMILGGLMPSVFGIMLLVVLVVNCKVYDPAKSSFSARQAHSMGITKKELHDKYPRLAKPPRKFTESMYSTRSEVKAPPKTTQTSDESHEPKTSSGDT</sequence>
<organism evidence="3 4">
    <name type="scientific">Panagrellus redivivus</name>
    <name type="common">Microworm</name>
    <dbReference type="NCBI Taxonomy" id="6233"/>
    <lineage>
        <taxon>Eukaryota</taxon>
        <taxon>Metazoa</taxon>
        <taxon>Ecdysozoa</taxon>
        <taxon>Nematoda</taxon>
        <taxon>Chromadorea</taxon>
        <taxon>Rhabditida</taxon>
        <taxon>Tylenchina</taxon>
        <taxon>Panagrolaimomorpha</taxon>
        <taxon>Panagrolaimoidea</taxon>
        <taxon>Panagrolaimidae</taxon>
        <taxon>Panagrellus</taxon>
    </lineage>
</organism>
<keyword evidence="2" id="KW-0472">Membrane</keyword>
<feature type="transmembrane region" description="Helical" evidence="2">
    <location>
        <begin position="6"/>
        <end position="26"/>
    </location>
</feature>
<evidence type="ECO:0000256" key="1">
    <source>
        <dbReference type="SAM" id="MobiDB-lite"/>
    </source>
</evidence>
<proteinExistence type="predicted"/>
<keyword evidence="2" id="KW-1133">Transmembrane helix</keyword>
<reference evidence="4" key="2">
    <citation type="submission" date="2020-10" db="UniProtKB">
        <authorList>
            <consortium name="WormBaseParasite"/>
        </authorList>
    </citation>
    <scope>IDENTIFICATION</scope>
</reference>
<feature type="region of interest" description="Disordered" evidence="1">
    <location>
        <begin position="54"/>
        <end position="101"/>
    </location>
</feature>